<dbReference type="InterPro" id="IPR038822">
    <property type="entry name" value="Vertnin-like"/>
</dbReference>
<dbReference type="Pfam" id="PF02338">
    <property type="entry name" value="OTU"/>
    <property type="match status" value="1"/>
</dbReference>
<name>A0A819MQG1_9BILA</name>
<dbReference type="InterPro" id="IPR047273">
    <property type="entry name" value="VRTN_OTU_dom"/>
</dbReference>
<proteinExistence type="inferred from homology"/>
<comment type="caution">
    <text evidence="5">The sequence shown here is derived from an EMBL/GenBank/DDBJ whole genome shotgun (WGS) entry which is preliminary data.</text>
</comment>
<dbReference type="PROSITE" id="PS50802">
    <property type="entry name" value="OTU"/>
    <property type="match status" value="1"/>
</dbReference>
<dbReference type="Proteomes" id="UP000663823">
    <property type="component" value="Unassembled WGS sequence"/>
</dbReference>
<dbReference type="Gene3D" id="3.90.70.80">
    <property type="match status" value="1"/>
</dbReference>
<evidence type="ECO:0000256" key="1">
    <source>
        <dbReference type="ARBA" id="ARBA00007290"/>
    </source>
</evidence>
<accession>A0A819MQG1</accession>
<dbReference type="GO" id="GO:0000785">
    <property type="term" value="C:chromatin"/>
    <property type="evidence" value="ECO:0007669"/>
    <property type="project" value="TreeGrafter"/>
</dbReference>
<evidence type="ECO:0000259" key="4">
    <source>
        <dbReference type="PROSITE" id="PS50802"/>
    </source>
</evidence>
<dbReference type="GO" id="GO:0006357">
    <property type="term" value="P:regulation of transcription by RNA polymerase II"/>
    <property type="evidence" value="ECO:0007669"/>
    <property type="project" value="TreeGrafter"/>
</dbReference>
<dbReference type="InterPro" id="IPR003323">
    <property type="entry name" value="OTU_dom"/>
</dbReference>
<reference evidence="5" key="1">
    <citation type="submission" date="2021-02" db="EMBL/GenBank/DDBJ databases">
        <authorList>
            <person name="Nowell W R."/>
        </authorList>
    </citation>
    <scope>NUCLEOTIDE SEQUENCE</scope>
</reference>
<dbReference type="SUPFAM" id="SSF54001">
    <property type="entry name" value="Cysteine proteinases"/>
    <property type="match status" value="1"/>
</dbReference>
<dbReference type="InterPro" id="IPR038765">
    <property type="entry name" value="Papain-like_cys_pep_sf"/>
</dbReference>
<evidence type="ECO:0000313" key="6">
    <source>
        <dbReference type="Proteomes" id="UP000663823"/>
    </source>
</evidence>
<feature type="domain" description="OTU" evidence="4">
    <location>
        <begin position="77"/>
        <end position="227"/>
    </location>
</feature>
<gene>
    <name evidence="5" type="ORF">OTI717_LOCUS28142</name>
</gene>
<evidence type="ECO:0000313" key="5">
    <source>
        <dbReference type="EMBL" id="CAF3984673.1"/>
    </source>
</evidence>
<dbReference type="CDD" id="cd22791">
    <property type="entry name" value="OTU_VRTN"/>
    <property type="match status" value="1"/>
</dbReference>
<evidence type="ECO:0000256" key="2">
    <source>
        <dbReference type="ARBA" id="ARBA00020188"/>
    </source>
</evidence>
<organism evidence="5 6">
    <name type="scientific">Rotaria sordida</name>
    <dbReference type="NCBI Taxonomy" id="392033"/>
    <lineage>
        <taxon>Eukaryota</taxon>
        <taxon>Metazoa</taxon>
        <taxon>Spiralia</taxon>
        <taxon>Gnathifera</taxon>
        <taxon>Rotifera</taxon>
        <taxon>Eurotatoria</taxon>
        <taxon>Bdelloidea</taxon>
        <taxon>Philodinida</taxon>
        <taxon>Philodinidae</taxon>
        <taxon>Rotaria</taxon>
    </lineage>
</organism>
<dbReference type="AlphaFoldDB" id="A0A819MQG1"/>
<dbReference type="PANTHER" id="PTHR16081:SF0">
    <property type="entry name" value="VERTNIN"/>
    <property type="match status" value="1"/>
</dbReference>
<feature type="non-terminal residue" evidence="5">
    <location>
        <position position="312"/>
    </location>
</feature>
<protein>
    <recommendedName>
        <fullName evidence="2">Vertnin</fullName>
    </recommendedName>
</protein>
<feature type="region of interest" description="Disordered" evidence="3">
    <location>
        <begin position="236"/>
        <end position="267"/>
    </location>
</feature>
<dbReference type="EMBL" id="CAJOAX010006562">
    <property type="protein sequence ID" value="CAF3984673.1"/>
    <property type="molecule type" value="Genomic_DNA"/>
</dbReference>
<evidence type="ECO:0000256" key="3">
    <source>
        <dbReference type="SAM" id="MobiDB-lite"/>
    </source>
</evidence>
<sequence>MNRSQKFARLLQLLGQCSESIVYYDEIASVVQRIRQIESIMAPIQFHPNQVFDETKHIVDPIAKKYLEKATNDVLHLIPVKVADDGNCLYHSILLLMNNPTVTTDELRVRAIIELMTNEAYYDSMYSQFIGSVAFIIKAMCKNNTFSELYEISALCNVLKCNIRSIYPKIDFREDLAIMNNVFTPAPSVIANCNIAILWSHVRNETDARAANNGAWSPNHFVPLLSSAVHYTSEHGNKSPTFATPEKKTFKNNTPTRVRNPEFECSPSSRRRIDNIGVYSTHLISSSVLQQSQSGIEEQRQVRLDVLKERAQ</sequence>
<comment type="similarity">
    <text evidence="1">Belongs to the vertnin family.</text>
</comment>
<dbReference type="PANTHER" id="PTHR16081">
    <property type="entry name" value="VERTNIN"/>
    <property type="match status" value="1"/>
</dbReference>